<sequence length="224" mass="23991">MLSFTLDDGSAVDVGINQFVIAGWAGRDADAIQEHIEELRAIGVTPPSSTPLFYRVGANLATTDTEVQMLGEHTSGEIEVLLIGTPEGTCVGVGSDHTDREAETWSVAHSKQVCPKPVAPRLWRLSDVLPHWDQLRLASHAVMDGDRVSYQEGPVAGLLTPSALLERFGRPEASLPVGTAMLCGTLPVAGGPRPAARFEMALIDPVLGRRIEHAYSIHTLPVMA</sequence>
<proteinExistence type="predicted"/>
<evidence type="ECO:0008006" key="2">
    <source>
        <dbReference type="Google" id="ProtNLM"/>
    </source>
</evidence>
<protein>
    <recommendedName>
        <fullName evidence="2">DUF2848 domain-containing protein</fullName>
    </recommendedName>
</protein>
<reference evidence="1" key="1">
    <citation type="submission" date="2019-06" db="EMBL/GenBank/DDBJ databases">
        <authorList>
            <person name="Murdoch R.W."/>
            <person name="Fathepure B."/>
        </authorList>
    </citation>
    <scope>NUCLEOTIDE SEQUENCE</scope>
</reference>
<accession>A0A5B8R7U1</accession>
<gene>
    <name evidence="1" type="ORF">KBTEX_01094</name>
</gene>
<dbReference type="InterPro" id="IPR021269">
    <property type="entry name" value="DUF2848"/>
</dbReference>
<evidence type="ECO:0000313" key="1">
    <source>
        <dbReference type="EMBL" id="QEA04786.1"/>
    </source>
</evidence>
<dbReference type="Pfam" id="PF11010">
    <property type="entry name" value="DUF2848"/>
    <property type="match status" value="1"/>
</dbReference>
<dbReference type="AlphaFoldDB" id="A0A5B8R7U1"/>
<organism evidence="1">
    <name type="scientific">uncultured organism</name>
    <dbReference type="NCBI Taxonomy" id="155900"/>
    <lineage>
        <taxon>unclassified sequences</taxon>
        <taxon>environmental samples</taxon>
    </lineage>
</organism>
<dbReference type="EMBL" id="MN079089">
    <property type="protein sequence ID" value="QEA04786.1"/>
    <property type="molecule type" value="Genomic_DNA"/>
</dbReference>
<name>A0A5B8R7U1_9ZZZZ</name>